<dbReference type="PANTHER" id="PTHR47893">
    <property type="entry name" value="REGULATORY PROTEIN PCHR"/>
    <property type="match status" value="1"/>
</dbReference>
<feature type="domain" description="HTH araC/xylS-type" evidence="4">
    <location>
        <begin position="136"/>
        <end position="234"/>
    </location>
</feature>
<dbReference type="InterPro" id="IPR018062">
    <property type="entry name" value="HTH_AraC-typ_CS"/>
</dbReference>
<keyword evidence="3" id="KW-0804">Transcription</keyword>
<evidence type="ECO:0000259" key="4">
    <source>
        <dbReference type="PROSITE" id="PS01124"/>
    </source>
</evidence>
<dbReference type="Proteomes" id="UP001197214">
    <property type="component" value="Unassembled WGS sequence"/>
</dbReference>
<evidence type="ECO:0000256" key="3">
    <source>
        <dbReference type="ARBA" id="ARBA00023163"/>
    </source>
</evidence>
<dbReference type="InterPro" id="IPR018060">
    <property type="entry name" value="HTH_AraC"/>
</dbReference>
<organism evidence="5 6">
    <name type="scientific">Stakelama flava</name>
    <dbReference type="NCBI Taxonomy" id="2860338"/>
    <lineage>
        <taxon>Bacteria</taxon>
        <taxon>Pseudomonadati</taxon>
        <taxon>Pseudomonadota</taxon>
        <taxon>Alphaproteobacteria</taxon>
        <taxon>Sphingomonadales</taxon>
        <taxon>Sphingomonadaceae</taxon>
        <taxon>Stakelama</taxon>
    </lineage>
</organism>
<accession>A0ABS6XJV7</accession>
<protein>
    <submittedName>
        <fullName evidence="5">AraC family transcriptional regulator</fullName>
    </submittedName>
</protein>
<name>A0ABS6XJV7_9SPHN</name>
<dbReference type="PANTHER" id="PTHR47893:SF1">
    <property type="entry name" value="REGULATORY PROTEIN PCHR"/>
    <property type="match status" value="1"/>
</dbReference>
<reference evidence="5 6" key="1">
    <citation type="submission" date="2021-07" db="EMBL/GenBank/DDBJ databases">
        <title>Stakelama flava sp. nov., a novel endophytic bacterium isolated from branch of Kandelia candel.</title>
        <authorList>
            <person name="Tuo L."/>
        </authorList>
    </citation>
    <scope>NUCLEOTIDE SEQUENCE [LARGE SCALE GENOMIC DNA]</scope>
    <source>
        <strain evidence="5 6">CBK3Z-3</strain>
    </source>
</reference>
<gene>
    <name evidence="5" type="ORF">KY084_06270</name>
</gene>
<sequence>MLAFIGRGSVSFEDWPEEPVILGFDARCTGGTVHFDPSGRLSADQGDLVFVVTAAACRRIFGSLSSTPGIWHMSVAIRKLVVEICQCDLPGAWRDTLQLAKSIELLSAVFAEFQAGTLVPVEPGAGLSELDTRRILEARRMIDQNWHEKLTLNGISRACGINRSKLTRGFRMLFNCTVADAIAEKRLTGAKAMLLATDLPVSSVGYRCGYLNNASFTRAFSRRFGVAPTQLRACWVAA</sequence>
<comment type="caution">
    <text evidence="5">The sequence shown here is derived from an EMBL/GenBank/DDBJ whole genome shotgun (WGS) entry which is preliminary data.</text>
</comment>
<dbReference type="PROSITE" id="PS00041">
    <property type="entry name" value="HTH_ARAC_FAMILY_1"/>
    <property type="match status" value="1"/>
</dbReference>
<dbReference type="Pfam" id="PF12833">
    <property type="entry name" value="HTH_18"/>
    <property type="match status" value="1"/>
</dbReference>
<dbReference type="SMART" id="SM00342">
    <property type="entry name" value="HTH_ARAC"/>
    <property type="match status" value="1"/>
</dbReference>
<dbReference type="EMBL" id="JAHWZX010000004">
    <property type="protein sequence ID" value="MBW4330479.1"/>
    <property type="molecule type" value="Genomic_DNA"/>
</dbReference>
<dbReference type="InterPro" id="IPR053142">
    <property type="entry name" value="PchR_regulatory_protein"/>
</dbReference>
<keyword evidence="1" id="KW-0805">Transcription regulation</keyword>
<keyword evidence="6" id="KW-1185">Reference proteome</keyword>
<evidence type="ECO:0000313" key="5">
    <source>
        <dbReference type="EMBL" id="MBW4330479.1"/>
    </source>
</evidence>
<proteinExistence type="predicted"/>
<evidence type="ECO:0000256" key="2">
    <source>
        <dbReference type="ARBA" id="ARBA00023125"/>
    </source>
</evidence>
<evidence type="ECO:0000313" key="6">
    <source>
        <dbReference type="Proteomes" id="UP001197214"/>
    </source>
</evidence>
<evidence type="ECO:0000256" key="1">
    <source>
        <dbReference type="ARBA" id="ARBA00023015"/>
    </source>
</evidence>
<dbReference type="PROSITE" id="PS01124">
    <property type="entry name" value="HTH_ARAC_FAMILY_2"/>
    <property type="match status" value="1"/>
</dbReference>
<keyword evidence="2" id="KW-0238">DNA-binding</keyword>